<dbReference type="AlphaFoldDB" id="A0A926EJ76"/>
<comment type="caution">
    <text evidence="2">The sequence shown here is derived from an EMBL/GenBank/DDBJ whole genome shotgun (WGS) entry which is preliminary data.</text>
</comment>
<feature type="region of interest" description="Disordered" evidence="1">
    <location>
        <begin position="1"/>
        <end position="57"/>
    </location>
</feature>
<evidence type="ECO:0000313" key="3">
    <source>
        <dbReference type="Proteomes" id="UP000655830"/>
    </source>
</evidence>
<dbReference type="Proteomes" id="UP000655830">
    <property type="component" value="Unassembled WGS sequence"/>
</dbReference>
<evidence type="ECO:0000313" key="2">
    <source>
        <dbReference type="EMBL" id="MBC8580574.1"/>
    </source>
</evidence>
<feature type="compositionally biased region" description="Basic and acidic residues" evidence="1">
    <location>
        <begin position="35"/>
        <end position="49"/>
    </location>
</feature>
<keyword evidence="3" id="KW-1185">Reference proteome</keyword>
<evidence type="ECO:0000256" key="1">
    <source>
        <dbReference type="SAM" id="MobiDB-lite"/>
    </source>
</evidence>
<feature type="compositionally biased region" description="Polar residues" evidence="1">
    <location>
        <begin position="19"/>
        <end position="33"/>
    </location>
</feature>
<reference evidence="2" key="1">
    <citation type="submission" date="2020-08" db="EMBL/GenBank/DDBJ databases">
        <title>Genome public.</title>
        <authorList>
            <person name="Liu C."/>
            <person name="Sun Q."/>
        </authorList>
    </citation>
    <scope>NUCLEOTIDE SEQUENCE</scope>
    <source>
        <strain evidence="2">NSJ-12</strain>
    </source>
</reference>
<sequence>MRTFIPGEYNHQDIDPHFLNSNINSTSHPQFNMKSDCKSKSESDLKSESHSTPSSASLETNDFLLPLIFLLLYLMENEENK</sequence>
<dbReference type="EMBL" id="JACRSY010000023">
    <property type="protein sequence ID" value="MBC8580574.1"/>
    <property type="molecule type" value="Genomic_DNA"/>
</dbReference>
<name>A0A926EJ76_9FIRM</name>
<organism evidence="2 3">
    <name type="scientific">Zhenhengia yiwuensis</name>
    <dbReference type="NCBI Taxonomy" id="2763666"/>
    <lineage>
        <taxon>Bacteria</taxon>
        <taxon>Bacillati</taxon>
        <taxon>Bacillota</taxon>
        <taxon>Clostridia</taxon>
        <taxon>Lachnospirales</taxon>
        <taxon>Lachnospiraceae</taxon>
        <taxon>Zhenhengia</taxon>
    </lineage>
</organism>
<dbReference type="RefSeq" id="WP_249333321.1">
    <property type="nucleotide sequence ID" value="NZ_JACRSY010000023.1"/>
</dbReference>
<proteinExistence type="predicted"/>
<gene>
    <name evidence="2" type="ORF">H8718_13710</name>
</gene>
<accession>A0A926EJ76</accession>
<protein>
    <submittedName>
        <fullName evidence="2">Uncharacterized protein</fullName>
    </submittedName>
</protein>